<accession>A0A319E8D7</accession>
<sequence length="132" mass="14024">LTLLTDLRALPPVLELSTILSLTHRIHTHSQTILSCPECRKTASASTTTSTSASASVSVSSSLSALPALAEQCLSLFEAVCLAYNIAHSQNGSTSSTAVFDPAALAFEHRFICMRSKTVLGQMELDEKEEGV</sequence>
<keyword evidence="2" id="KW-1185">Reference proteome</keyword>
<proteinExistence type="predicted"/>
<reference evidence="1 2" key="1">
    <citation type="submission" date="2018-02" db="EMBL/GenBank/DDBJ databases">
        <title>The genomes of Aspergillus section Nigri reveals drivers in fungal speciation.</title>
        <authorList>
            <consortium name="DOE Joint Genome Institute"/>
            <person name="Vesth T.C."/>
            <person name="Nybo J."/>
            <person name="Theobald S."/>
            <person name="Brandl J."/>
            <person name="Frisvad J.C."/>
            <person name="Nielsen K.F."/>
            <person name="Lyhne E.K."/>
            <person name="Kogle M.E."/>
            <person name="Kuo A."/>
            <person name="Riley R."/>
            <person name="Clum A."/>
            <person name="Nolan M."/>
            <person name="Lipzen A."/>
            <person name="Salamov A."/>
            <person name="Henrissat B."/>
            <person name="Wiebenga A."/>
            <person name="De vries R.P."/>
            <person name="Grigoriev I.V."/>
            <person name="Mortensen U.H."/>
            <person name="Andersen M.R."/>
            <person name="Baker S.E."/>
        </authorList>
    </citation>
    <scope>NUCLEOTIDE SEQUENCE [LARGE SCALE GENOMIC DNA]</scope>
    <source>
        <strain evidence="1 2">CBS 707.79</strain>
    </source>
</reference>
<dbReference type="EMBL" id="KZ826295">
    <property type="protein sequence ID" value="PYH87342.1"/>
    <property type="molecule type" value="Genomic_DNA"/>
</dbReference>
<gene>
    <name evidence="1" type="ORF">BO71DRAFT_279028</name>
</gene>
<organism evidence="1 2">
    <name type="scientific">Aspergillus ellipticus CBS 707.79</name>
    <dbReference type="NCBI Taxonomy" id="1448320"/>
    <lineage>
        <taxon>Eukaryota</taxon>
        <taxon>Fungi</taxon>
        <taxon>Dikarya</taxon>
        <taxon>Ascomycota</taxon>
        <taxon>Pezizomycotina</taxon>
        <taxon>Eurotiomycetes</taxon>
        <taxon>Eurotiomycetidae</taxon>
        <taxon>Eurotiales</taxon>
        <taxon>Aspergillaceae</taxon>
        <taxon>Aspergillus</taxon>
        <taxon>Aspergillus subgen. Circumdati</taxon>
    </lineage>
</organism>
<feature type="non-terminal residue" evidence="1">
    <location>
        <position position="132"/>
    </location>
</feature>
<dbReference type="AlphaFoldDB" id="A0A319E8D7"/>
<name>A0A319E8D7_9EURO</name>
<evidence type="ECO:0000313" key="1">
    <source>
        <dbReference type="EMBL" id="PYH87342.1"/>
    </source>
</evidence>
<dbReference type="Proteomes" id="UP000247810">
    <property type="component" value="Unassembled WGS sequence"/>
</dbReference>
<feature type="non-terminal residue" evidence="1">
    <location>
        <position position="1"/>
    </location>
</feature>
<dbReference type="OrthoDB" id="4503771at2759"/>
<dbReference type="VEuPathDB" id="FungiDB:BO71DRAFT_279028"/>
<protein>
    <submittedName>
        <fullName evidence="1">Uncharacterized protein</fullName>
    </submittedName>
</protein>
<evidence type="ECO:0000313" key="2">
    <source>
        <dbReference type="Proteomes" id="UP000247810"/>
    </source>
</evidence>